<sequence length="329" mass="35419">MTVADAADTVAHRAPEIADHEWPPPPYIRPVGGERPVRPRGARSFEGLTYSTIPGYRPLLLDLHAPDGVENPPVVLWIHGGAWLMGDRRLPPVMWPVGALFQRIVDAGLAVATIDYRHSKEAPFPAQLHDAKAAIRYLRRFGADLGIDAERLVVWGESAGAHLAALVGLTGGRPEWEGEEGVRGLHTEVTAVVDWYGVHDGERLELRSLPVDPATVPEGHADTLAREPLLTLTESSPLGAEALRLCSPVAHVRADAPPFLVMHGEADGLVPIAQSEVFVDAMAAVAASIDFRRVPGADHVFLGVDPLPLMDEAIAWIGDLLAIEEDAHA</sequence>
<evidence type="ECO:0000313" key="5">
    <source>
        <dbReference type="Proteomes" id="UP000502498"/>
    </source>
</evidence>
<protein>
    <submittedName>
        <fullName evidence="4">Alpha/beta hydrolase</fullName>
    </submittedName>
</protein>
<dbReference type="InterPro" id="IPR050300">
    <property type="entry name" value="GDXG_lipolytic_enzyme"/>
</dbReference>
<dbReference type="InterPro" id="IPR029058">
    <property type="entry name" value="AB_hydrolase_fold"/>
</dbReference>
<dbReference type="Pfam" id="PF20434">
    <property type="entry name" value="BD-FAE"/>
    <property type="match status" value="1"/>
</dbReference>
<proteinExistence type="predicted"/>
<dbReference type="AlphaFoldDB" id="A0A7D4THH0"/>
<reference evidence="4 5" key="1">
    <citation type="submission" date="2020-05" db="EMBL/GenBank/DDBJ databases">
        <title>Strain PA2F3 complete genome.</title>
        <authorList>
            <person name="Kim Y.-S."/>
            <person name="Kim S.-J."/>
            <person name="Jung H.-k."/>
            <person name="Kim S.-E."/>
            <person name="Kim K.-H."/>
        </authorList>
    </citation>
    <scope>NUCLEOTIDE SEQUENCE [LARGE SCALE GENOMIC DNA]</scope>
    <source>
        <strain evidence="4 5">PA2F3</strain>
    </source>
</reference>
<dbReference type="SUPFAM" id="SSF53474">
    <property type="entry name" value="alpha/beta-Hydrolases"/>
    <property type="match status" value="1"/>
</dbReference>
<gene>
    <name evidence="4" type="ORF">HQM25_16935</name>
</gene>
<dbReference type="PANTHER" id="PTHR48081">
    <property type="entry name" value="AB HYDROLASE SUPERFAMILY PROTEIN C4A8.06C"/>
    <property type="match status" value="1"/>
</dbReference>
<evidence type="ECO:0000256" key="2">
    <source>
        <dbReference type="SAM" id="MobiDB-lite"/>
    </source>
</evidence>
<accession>A0A7D4THH0</accession>
<dbReference type="InterPro" id="IPR049492">
    <property type="entry name" value="BD-FAE-like_dom"/>
</dbReference>
<dbReference type="EMBL" id="CP054038">
    <property type="protein sequence ID" value="QKJ20880.1"/>
    <property type="molecule type" value="Genomic_DNA"/>
</dbReference>
<evidence type="ECO:0000259" key="3">
    <source>
        <dbReference type="Pfam" id="PF20434"/>
    </source>
</evidence>
<dbReference type="GO" id="GO:0016787">
    <property type="term" value="F:hydrolase activity"/>
    <property type="evidence" value="ECO:0007669"/>
    <property type="project" value="UniProtKB-KW"/>
</dbReference>
<feature type="compositionally biased region" description="Basic and acidic residues" evidence="2">
    <location>
        <begin position="10"/>
        <end position="22"/>
    </location>
</feature>
<dbReference type="Gene3D" id="3.40.50.1820">
    <property type="entry name" value="alpha/beta hydrolase"/>
    <property type="match status" value="1"/>
</dbReference>
<feature type="region of interest" description="Disordered" evidence="2">
    <location>
        <begin position="1"/>
        <end position="35"/>
    </location>
</feature>
<evidence type="ECO:0000256" key="1">
    <source>
        <dbReference type="ARBA" id="ARBA00022801"/>
    </source>
</evidence>
<evidence type="ECO:0000313" key="4">
    <source>
        <dbReference type="EMBL" id="QKJ20880.1"/>
    </source>
</evidence>
<keyword evidence="1 4" id="KW-0378">Hydrolase</keyword>
<feature type="domain" description="BD-FAE-like" evidence="3">
    <location>
        <begin position="61"/>
        <end position="281"/>
    </location>
</feature>
<dbReference type="Proteomes" id="UP000502498">
    <property type="component" value="Chromosome"/>
</dbReference>
<name>A0A7D4THH0_9MICO</name>
<dbReference type="RefSeq" id="WP_172991305.1">
    <property type="nucleotide sequence ID" value="NZ_CP054038.1"/>
</dbReference>
<organism evidence="4 5">
    <name type="scientific">Microbacterium hominis</name>
    <dbReference type="NCBI Taxonomy" id="162426"/>
    <lineage>
        <taxon>Bacteria</taxon>
        <taxon>Bacillati</taxon>
        <taxon>Actinomycetota</taxon>
        <taxon>Actinomycetes</taxon>
        <taxon>Micrococcales</taxon>
        <taxon>Microbacteriaceae</taxon>
        <taxon>Microbacterium</taxon>
    </lineage>
</organism>
<dbReference type="PANTHER" id="PTHR48081:SF13">
    <property type="entry name" value="ALPHA_BETA HYDROLASE"/>
    <property type="match status" value="1"/>
</dbReference>